<keyword evidence="2" id="KW-0805">Transcription regulation</keyword>
<dbReference type="GO" id="GO:0046983">
    <property type="term" value="F:protein dimerization activity"/>
    <property type="evidence" value="ECO:0007669"/>
    <property type="project" value="InterPro"/>
</dbReference>
<dbReference type="EMBL" id="JAKOGI010000012">
    <property type="protein sequence ID" value="KAJ8450893.1"/>
    <property type="molecule type" value="Genomic_DNA"/>
</dbReference>
<feature type="compositionally biased region" description="Basic and acidic residues" evidence="5">
    <location>
        <begin position="191"/>
        <end position="206"/>
    </location>
</feature>
<sequence>MNRDSPEMIHCLNMAGTVAGVKGMEMSVLERQRMILKWQHEQLLQVQRLQQEQDQSYFNEVELLTYLTAHAQDFQGLNMNCVPSPVPAGPTIKELLNRPIKTDPGLETRWTDSGIPQSGITAENSGIESVEQVRSSGYEMNYAISRTASCPPLAAAAMKAATEAKGFEAAKSDQKPSGAAGRDGFKKRKAEKNLTAKVDAEEAETMKKRKGCGEEEESKITEQNSNSSQSNHKESQGNNNKKNKEASGCTSKDNSKASEVAKPDYIHVRARRGQATDSHSLAERVRREKISERMKYLQELVPGCNKITGKAGMLDEIINYVQSLQRQVEFLSMKLAAVNPRLDFNIDDLIAKEGFAACSTSLPTMRVLPDINSASYLQYNPVQQMDPVCGSEVALNPIDVELRRTISAPVSLPDTFIEPSCFDQMPSSLPWDADLQNIYSMEFQQGRPFPLQTFTGTIEASGLKMEM</sequence>
<reference evidence="7" key="1">
    <citation type="submission" date="2022-04" db="EMBL/GenBank/DDBJ databases">
        <title>Carnegiea gigantea Genome sequencing and assembly v2.</title>
        <authorList>
            <person name="Copetti D."/>
            <person name="Sanderson M.J."/>
            <person name="Burquez A."/>
            <person name="Wojciechowski M.F."/>
        </authorList>
    </citation>
    <scope>NUCLEOTIDE SEQUENCE</scope>
    <source>
        <strain evidence="7">SGP5-SGP5p</strain>
        <tissue evidence="7">Aerial part</tissue>
    </source>
</reference>
<evidence type="ECO:0000256" key="2">
    <source>
        <dbReference type="ARBA" id="ARBA00023015"/>
    </source>
</evidence>
<accession>A0A9Q1KWM3</accession>
<evidence type="ECO:0000256" key="5">
    <source>
        <dbReference type="SAM" id="MobiDB-lite"/>
    </source>
</evidence>
<dbReference type="PANTHER" id="PTHR12565:SF184">
    <property type="entry name" value="BHLH TRANSCRIPTION FACTOR"/>
    <property type="match status" value="1"/>
</dbReference>
<dbReference type="PANTHER" id="PTHR12565">
    <property type="entry name" value="STEROL REGULATORY ELEMENT-BINDING PROTEIN"/>
    <property type="match status" value="1"/>
</dbReference>
<proteinExistence type="predicted"/>
<dbReference type="OrthoDB" id="1915602at2759"/>
<dbReference type="Gene3D" id="4.10.280.10">
    <property type="entry name" value="Helix-loop-helix DNA-binding domain"/>
    <property type="match status" value="1"/>
</dbReference>
<evidence type="ECO:0000256" key="4">
    <source>
        <dbReference type="ARBA" id="ARBA00023242"/>
    </source>
</evidence>
<evidence type="ECO:0000313" key="7">
    <source>
        <dbReference type="EMBL" id="KAJ8450893.1"/>
    </source>
</evidence>
<comment type="caution">
    <text evidence="7">The sequence shown here is derived from an EMBL/GenBank/DDBJ whole genome shotgun (WGS) entry which is preliminary data.</text>
</comment>
<keyword evidence="4" id="KW-0539">Nucleus</keyword>
<feature type="domain" description="BHLH" evidence="6">
    <location>
        <begin position="274"/>
        <end position="324"/>
    </location>
</feature>
<evidence type="ECO:0000256" key="1">
    <source>
        <dbReference type="ARBA" id="ARBA00004123"/>
    </source>
</evidence>
<organism evidence="7 8">
    <name type="scientific">Carnegiea gigantea</name>
    <dbReference type="NCBI Taxonomy" id="171969"/>
    <lineage>
        <taxon>Eukaryota</taxon>
        <taxon>Viridiplantae</taxon>
        <taxon>Streptophyta</taxon>
        <taxon>Embryophyta</taxon>
        <taxon>Tracheophyta</taxon>
        <taxon>Spermatophyta</taxon>
        <taxon>Magnoliopsida</taxon>
        <taxon>eudicotyledons</taxon>
        <taxon>Gunneridae</taxon>
        <taxon>Pentapetalae</taxon>
        <taxon>Caryophyllales</taxon>
        <taxon>Cactineae</taxon>
        <taxon>Cactaceae</taxon>
        <taxon>Cactoideae</taxon>
        <taxon>Echinocereeae</taxon>
        <taxon>Carnegiea</taxon>
    </lineage>
</organism>
<dbReference type="GO" id="GO:0005634">
    <property type="term" value="C:nucleus"/>
    <property type="evidence" value="ECO:0007669"/>
    <property type="project" value="UniProtKB-SubCell"/>
</dbReference>
<evidence type="ECO:0000256" key="3">
    <source>
        <dbReference type="ARBA" id="ARBA00023163"/>
    </source>
</evidence>
<dbReference type="PROSITE" id="PS50888">
    <property type="entry name" value="BHLH"/>
    <property type="match status" value="1"/>
</dbReference>
<keyword evidence="8" id="KW-1185">Reference proteome</keyword>
<dbReference type="InterPro" id="IPR024097">
    <property type="entry name" value="bHLH_ZIP_TF"/>
</dbReference>
<dbReference type="InterPro" id="IPR036638">
    <property type="entry name" value="HLH_DNA-bd_sf"/>
</dbReference>
<dbReference type="AlphaFoldDB" id="A0A9Q1KWM3"/>
<dbReference type="InterPro" id="IPR011598">
    <property type="entry name" value="bHLH_dom"/>
</dbReference>
<evidence type="ECO:0000313" key="8">
    <source>
        <dbReference type="Proteomes" id="UP001153076"/>
    </source>
</evidence>
<dbReference type="GO" id="GO:0003700">
    <property type="term" value="F:DNA-binding transcription factor activity"/>
    <property type="evidence" value="ECO:0007669"/>
    <property type="project" value="TreeGrafter"/>
</dbReference>
<comment type="subcellular location">
    <subcellularLocation>
        <location evidence="1">Nucleus</location>
    </subcellularLocation>
</comment>
<dbReference type="SMART" id="SM00353">
    <property type="entry name" value="HLH"/>
    <property type="match status" value="1"/>
</dbReference>
<feature type="compositionally biased region" description="Basic and acidic residues" evidence="5">
    <location>
        <begin position="253"/>
        <end position="267"/>
    </location>
</feature>
<dbReference type="SUPFAM" id="SSF47459">
    <property type="entry name" value="HLH, helix-loop-helix DNA-binding domain"/>
    <property type="match status" value="1"/>
</dbReference>
<dbReference type="FunFam" id="4.10.280.10:FF:000002">
    <property type="entry name" value="Basic helix-loop-helix transcription factor"/>
    <property type="match status" value="1"/>
</dbReference>
<dbReference type="Pfam" id="PF00010">
    <property type="entry name" value="HLH"/>
    <property type="match status" value="1"/>
</dbReference>
<dbReference type="CDD" id="cd18919">
    <property type="entry name" value="bHLH_AtBPE_like"/>
    <property type="match status" value="1"/>
</dbReference>
<dbReference type="Proteomes" id="UP001153076">
    <property type="component" value="Unassembled WGS sequence"/>
</dbReference>
<gene>
    <name evidence="7" type="ORF">Cgig2_032518</name>
</gene>
<keyword evidence="3" id="KW-0804">Transcription</keyword>
<feature type="region of interest" description="Disordered" evidence="5">
    <location>
        <begin position="167"/>
        <end position="281"/>
    </location>
</feature>
<name>A0A9Q1KWM3_9CARY</name>
<evidence type="ECO:0000259" key="6">
    <source>
        <dbReference type="PROSITE" id="PS50888"/>
    </source>
</evidence>
<protein>
    <recommendedName>
        <fullName evidence="6">BHLH domain-containing protein</fullName>
    </recommendedName>
</protein>
<feature type="compositionally biased region" description="Polar residues" evidence="5">
    <location>
        <begin position="221"/>
        <end position="240"/>
    </location>
</feature>